<organism evidence="1 2">
    <name type="scientific">Methylocaldum szegediense</name>
    <dbReference type="NCBI Taxonomy" id="73780"/>
    <lineage>
        <taxon>Bacteria</taxon>
        <taxon>Pseudomonadati</taxon>
        <taxon>Pseudomonadota</taxon>
        <taxon>Gammaproteobacteria</taxon>
        <taxon>Methylococcales</taxon>
        <taxon>Methylococcaceae</taxon>
        <taxon>Methylocaldum</taxon>
    </lineage>
</organism>
<keyword evidence="2" id="KW-1185">Reference proteome</keyword>
<accession>A0ABN8X4A9</accession>
<dbReference type="InterPro" id="IPR012296">
    <property type="entry name" value="Nuclease_put_TT1808"/>
</dbReference>
<protein>
    <recommendedName>
        <fullName evidence="3">Uma2 family endonuclease</fullName>
    </recommendedName>
</protein>
<name>A0ABN8X4A9_9GAMM</name>
<evidence type="ECO:0008006" key="3">
    <source>
        <dbReference type="Google" id="ProtNLM"/>
    </source>
</evidence>
<dbReference type="EMBL" id="OX458333">
    <property type="protein sequence ID" value="CAI8867605.1"/>
    <property type="molecule type" value="Genomic_DNA"/>
</dbReference>
<gene>
    <name evidence="1" type="ORF">MSZNOR_2818</name>
</gene>
<dbReference type="Proteomes" id="UP001162030">
    <property type="component" value="Chromosome"/>
</dbReference>
<dbReference type="Gene3D" id="3.90.1570.10">
    <property type="entry name" value="tt1808, chain A"/>
    <property type="match status" value="1"/>
</dbReference>
<evidence type="ECO:0000313" key="2">
    <source>
        <dbReference type="Proteomes" id="UP001162030"/>
    </source>
</evidence>
<proteinExistence type="predicted"/>
<evidence type="ECO:0000313" key="1">
    <source>
        <dbReference type="EMBL" id="CAI8867605.1"/>
    </source>
</evidence>
<sequence>MLAPHRKLTVEQYHRMGETGILHEDVRVELIEGELIEMAPIRSF</sequence>
<reference evidence="1 2" key="1">
    <citation type="submission" date="2023-03" db="EMBL/GenBank/DDBJ databases">
        <authorList>
            <person name="Pearce D."/>
        </authorList>
    </citation>
    <scope>NUCLEOTIDE SEQUENCE [LARGE SCALE GENOMIC DNA]</scope>
    <source>
        <strain evidence="1">Msz</strain>
    </source>
</reference>